<evidence type="ECO:0000256" key="1">
    <source>
        <dbReference type="SAM" id="Phobius"/>
    </source>
</evidence>
<dbReference type="RefSeq" id="WP_076764009.1">
    <property type="nucleotide sequence ID" value="NZ_MSFI01000006.1"/>
</dbReference>
<dbReference type="InterPro" id="IPR003675">
    <property type="entry name" value="Rce1/LyrA-like_dom"/>
</dbReference>
<keyword evidence="4" id="KW-1185">Reference proteome</keyword>
<keyword evidence="1" id="KW-0812">Transmembrane</keyword>
<dbReference type="GO" id="GO:0080120">
    <property type="term" value="P:CAAX-box protein maturation"/>
    <property type="evidence" value="ECO:0007669"/>
    <property type="project" value="UniProtKB-ARBA"/>
</dbReference>
<comment type="caution">
    <text evidence="3">The sequence shown here is derived from an EMBL/GenBank/DDBJ whole genome shotgun (WGS) entry which is preliminary data.</text>
</comment>
<feature type="transmembrane region" description="Helical" evidence="1">
    <location>
        <begin position="202"/>
        <end position="223"/>
    </location>
</feature>
<name>A0A1V2AAG1_9BACI</name>
<dbReference type="PANTHER" id="PTHR36435">
    <property type="entry name" value="SLR1288 PROTEIN"/>
    <property type="match status" value="1"/>
</dbReference>
<dbReference type="Proteomes" id="UP000188613">
    <property type="component" value="Unassembled WGS sequence"/>
</dbReference>
<dbReference type="STRING" id="1714355.BTO28_03265"/>
<reference evidence="3 4" key="1">
    <citation type="submission" date="2016-12" db="EMBL/GenBank/DDBJ databases">
        <title>Domibacillus sp. SAB 38T whole genome sequencing.</title>
        <authorList>
            <person name="Verma A."/>
            <person name="Ojha A.K."/>
            <person name="Krishnamurthi S."/>
        </authorList>
    </citation>
    <scope>NUCLEOTIDE SEQUENCE [LARGE SCALE GENOMIC DNA]</scope>
    <source>
        <strain evidence="3 4">SAB 38</strain>
    </source>
</reference>
<gene>
    <name evidence="3" type="ORF">BTO28_03265</name>
</gene>
<dbReference type="AlphaFoldDB" id="A0A1V2AAG1"/>
<dbReference type="OrthoDB" id="2194912at2"/>
<feature type="transmembrane region" description="Helical" evidence="1">
    <location>
        <begin position="7"/>
        <end position="27"/>
    </location>
</feature>
<feature type="domain" description="CAAX prenyl protease 2/Lysostaphin resistance protein A-like" evidence="2">
    <location>
        <begin position="127"/>
        <end position="214"/>
    </location>
</feature>
<feature type="transmembrane region" description="Helical" evidence="1">
    <location>
        <begin position="47"/>
        <end position="64"/>
    </location>
</feature>
<evidence type="ECO:0000313" key="4">
    <source>
        <dbReference type="Proteomes" id="UP000188613"/>
    </source>
</evidence>
<feature type="transmembrane region" description="Helical" evidence="1">
    <location>
        <begin position="182"/>
        <end position="197"/>
    </location>
</feature>
<dbReference type="GO" id="GO:0006508">
    <property type="term" value="P:proteolysis"/>
    <property type="evidence" value="ECO:0007669"/>
    <property type="project" value="UniProtKB-KW"/>
</dbReference>
<feature type="transmembrane region" description="Helical" evidence="1">
    <location>
        <begin position="159"/>
        <end position="176"/>
    </location>
</feature>
<keyword evidence="3" id="KW-0378">Hydrolase</keyword>
<keyword evidence="1" id="KW-1133">Transmembrane helix</keyword>
<sequence>MRKEYGLVLITYILMQFSGFLGIPLLYKIGVSSDLEPNRAEVVAAGYWTVISFALATVIILFILKKSTYTNKIESQTPMSVGKSIFWSIAGVFLAYFSQTIAISIETALGIEQGSENTQSIIQLIEWVPLTMISVAVFGPILEEIVFRKILFGSLYERMPFFFAALVSAFVFSVAHAELEHILLYAAMGFTFAFLYVKTKRLIVPIVAHVAMNSFVVIVQYVFKDELDKMMKEAEQMQQFIAWLL</sequence>
<feature type="transmembrane region" description="Helical" evidence="1">
    <location>
        <begin position="125"/>
        <end position="147"/>
    </location>
</feature>
<keyword evidence="1" id="KW-0472">Membrane</keyword>
<dbReference type="InterPro" id="IPR052710">
    <property type="entry name" value="CAAX_protease"/>
</dbReference>
<keyword evidence="3" id="KW-0645">Protease</keyword>
<dbReference type="PANTHER" id="PTHR36435:SF6">
    <property type="entry name" value="ABORTIVE INFECTION PROTEIN"/>
    <property type="match status" value="1"/>
</dbReference>
<evidence type="ECO:0000259" key="2">
    <source>
        <dbReference type="Pfam" id="PF02517"/>
    </source>
</evidence>
<accession>A0A1V2AAG1</accession>
<dbReference type="GO" id="GO:0004175">
    <property type="term" value="F:endopeptidase activity"/>
    <property type="evidence" value="ECO:0007669"/>
    <property type="project" value="UniProtKB-ARBA"/>
</dbReference>
<evidence type="ECO:0000313" key="3">
    <source>
        <dbReference type="EMBL" id="OMP67989.1"/>
    </source>
</evidence>
<proteinExistence type="predicted"/>
<dbReference type="Pfam" id="PF02517">
    <property type="entry name" value="Rce1-like"/>
    <property type="match status" value="1"/>
</dbReference>
<protein>
    <submittedName>
        <fullName evidence="3">CAAX protease family protein</fullName>
    </submittedName>
</protein>
<organism evidence="3 4">
    <name type="scientific">Domibacillus epiphyticus</name>
    <dbReference type="NCBI Taxonomy" id="1714355"/>
    <lineage>
        <taxon>Bacteria</taxon>
        <taxon>Bacillati</taxon>
        <taxon>Bacillota</taxon>
        <taxon>Bacilli</taxon>
        <taxon>Bacillales</taxon>
        <taxon>Bacillaceae</taxon>
        <taxon>Domibacillus</taxon>
    </lineage>
</organism>
<dbReference type="EMBL" id="MSFI01000006">
    <property type="protein sequence ID" value="OMP67989.1"/>
    <property type="molecule type" value="Genomic_DNA"/>
</dbReference>
<feature type="transmembrane region" description="Helical" evidence="1">
    <location>
        <begin position="85"/>
        <end position="105"/>
    </location>
</feature>